<dbReference type="Gene3D" id="2.60.40.1120">
    <property type="entry name" value="Carboxypeptidase-like, regulatory domain"/>
    <property type="match status" value="1"/>
</dbReference>
<reference evidence="8" key="1">
    <citation type="submission" date="2020-05" db="EMBL/GenBank/DDBJ databases">
        <title>Chitinophaga laudate sp. nov., isolated from a tropical peat swamp.</title>
        <authorList>
            <person name="Goh C.B.S."/>
            <person name="Lee M.S."/>
            <person name="Parimannan S."/>
            <person name="Pasbakhsh P."/>
            <person name="Yule C.M."/>
            <person name="Rajandas H."/>
            <person name="Loke S."/>
            <person name="Croft L."/>
            <person name="Tan J.B.L."/>
        </authorList>
    </citation>
    <scope>NUCLEOTIDE SEQUENCE</scope>
    <source>
        <strain evidence="8">Mgbs1</strain>
    </source>
</reference>
<sequence>MGKLAFFSLVVMFCSVSLLIAAPGSSQDLRKVPLSVHFSHVRLGQMLDTLEARSAFRFSYPSHLRNRGPVSLYLPQSNLQEVLQQLAATLDLRFFRTNGQIAVSEAIHDVTPQQATGAIRGRVVDFETSMPLPGATVVLTPLNRGQATDEKGYYQLTGIAAGNYLLKVTFIGYQEYQAPVTITEKSLVLDIKLQPAASLNMVEIKTRKGFSQSPVSYTSEKELLTEIRSARGIVSGISSEQIVKSADRNAAEVVRRVSGVTIMDDKFIVVRGMNPRYNLTYLNDNLAPSTEVYNRSFAYDMIPAQVIDKILVFKSPTADLMGDFAGGAVKVFTKSTKPVRHFDIGIQGGVREGNTFSDFHVAPKSSTDWLGFDNGLRKLPGNLPTYRESGGRYTMSQQEMISGFSDKWTYTRRKAMPDMQLFLNYFDNFRLGNWRLYNLTSLTYTNENRHYEQQRQTGNTHAYRLDKFGFQVGSSNSIGTNDLSTQVAKMNLMQNFTLRMNEHNRIEWKNFFLNEGKNTVGVQRSRQNSHPAFAAQDNYRETKQNLIQFQQRLLYNGNLDGYHTLQGRKKQELHWNLGYAYSMQDIPDQRVSRFYNMYTPSGIVAAEDPALHWIVDYGITEQQLFYGMANRFFVKNRENTYSAALDYSLQLSPSLLLKAGTYQLFRNRVVERRFFKVTRGGLTGNETTLVFTPGGWDNGGRINPGLLTFREQDLAGIWHPENFRNDGSGLQLYDMSSPVDRYLASEQQNSGYVQGEWTGLDSTLTVHAGVRFEHHQQQVSGAAAYGTIFLPVQVKLPQDQLLPSVQVNYRPGPNWVFRASYGRTVNRPELREIAPFSDFDFVNQERISGNTLLTGTVIDNYDFRIELYPRGAGNETMSAGFFYKNLDKPIEKLRFANGSEMHAGQTGITFFNSDKATVYGLEVELRKQLHFIPGALFRNLAVVFNGALMESKTSRNVLPARPTGVVSAPGDKTGLFRGRPLQGQAPYVINSGLYYENPGWGTKLGVLFNVSGPSIYALADVDPAALLELRNKKEGYTLEDYVMLETRPDLLELPRRLLDFSFTQRLYKSLQLKVNIQNLLDEPVHIVEDQNFNHRYDRERAIPSAAEQFKGLLYFEGDNTYLKYRTGRYYTVTFTYSF</sequence>
<feature type="domain" description="TonB-dependent receptor plug" evidence="7">
    <location>
        <begin position="228"/>
        <end position="329"/>
    </location>
</feature>
<dbReference type="InterPro" id="IPR008969">
    <property type="entry name" value="CarboxyPept-like_regulatory"/>
</dbReference>
<evidence type="ECO:0000259" key="6">
    <source>
        <dbReference type="Pfam" id="PF00593"/>
    </source>
</evidence>
<evidence type="ECO:0000256" key="1">
    <source>
        <dbReference type="ARBA" id="ARBA00004442"/>
    </source>
</evidence>
<evidence type="ECO:0000256" key="4">
    <source>
        <dbReference type="RuleBase" id="RU003357"/>
    </source>
</evidence>
<feature type="domain" description="TonB-dependent receptor-like beta-barrel" evidence="6">
    <location>
        <begin position="626"/>
        <end position="1079"/>
    </location>
</feature>
<dbReference type="SUPFAM" id="SSF56935">
    <property type="entry name" value="Porins"/>
    <property type="match status" value="1"/>
</dbReference>
<evidence type="ECO:0000256" key="5">
    <source>
        <dbReference type="SAM" id="SignalP"/>
    </source>
</evidence>
<dbReference type="Gene3D" id="2.170.130.10">
    <property type="entry name" value="TonB-dependent receptor, plug domain"/>
    <property type="match status" value="1"/>
</dbReference>
<comment type="caution">
    <text evidence="8">The sequence shown here is derived from an EMBL/GenBank/DDBJ whole genome shotgun (WGS) entry which is preliminary data.</text>
</comment>
<dbReference type="Pfam" id="PF00593">
    <property type="entry name" value="TonB_dep_Rec_b-barrel"/>
    <property type="match status" value="1"/>
</dbReference>
<dbReference type="InterPro" id="IPR036942">
    <property type="entry name" value="Beta-barrel_TonB_sf"/>
</dbReference>
<comment type="subcellular location">
    <subcellularLocation>
        <location evidence="1 4">Cell outer membrane</location>
    </subcellularLocation>
</comment>
<gene>
    <name evidence="8" type="ORF">ECE50_009200</name>
</gene>
<feature type="chain" id="PRO_5040212127" evidence="5">
    <location>
        <begin position="22"/>
        <end position="1138"/>
    </location>
</feature>
<keyword evidence="8" id="KW-0675">Receptor</keyword>
<keyword evidence="5" id="KW-0732">Signal</keyword>
<dbReference type="Proteomes" id="UP000281028">
    <property type="component" value="Unassembled WGS sequence"/>
</dbReference>
<keyword evidence="4" id="KW-0798">TonB box</keyword>
<evidence type="ECO:0000313" key="8">
    <source>
        <dbReference type="EMBL" id="NSL87005.1"/>
    </source>
</evidence>
<accession>A0A9Q5GL57</accession>
<dbReference type="Gene3D" id="2.40.170.20">
    <property type="entry name" value="TonB-dependent receptor, beta-barrel domain"/>
    <property type="match status" value="1"/>
</dbReference>
<dbReference type="Pfam" id="PF13715">
    <property type="entry name" value="CarbopepD_reg_2"/>
    <property type="match status" value="1"/>
</dbReference>
<evidence type="ECO:0000313" key="9">
    <source>
        <dbReference type="Proteomes" id="UP000281028"/>
    </source>
</evidence>
<organism evidence="8 9">
    <name type="scientific">Chitinophaga solisilvae</name>
    <dbReference type="NCBI Taxonomy" id="1233460"/>
    <lineage>
        <taxon>Bacteria</taxon>
        <taxon>Pseudomonadati</taxon>
        <taxon>Bacteroidota</taxon>
        <taxon>Chitinophagia</taxon>
        <taxon>Chitinophagales</taxon>
        <taxon>Chitinophagaceae</taxon>
        <taxon>Chitinophaga</taxon>
    </lineage>
</organism>
<dbReference type="InterPro" id="IPR012910">
    <property type="entry name" value="Plug_dom"/>
</dbReference>
<evidence type="ECO:0000259" key="7">
    <source>
        <dbReference type="Pfam" id="PF07715"/>
    </source>
</evidence>
<dbReference type="EMBL" id="RIAR02000001">
    <property type="protein sequence ID" value="NSL87005.1"/>
    <property type="molecule type" value="Genomic_DNA"/>
</dbReference>
<proteinExistence type="inferred from homology"/>
<dbReference type="PANTHER" id="PTHR40980:SF4">
    <property type="entry name" value="TONB-DEPENDENT RECEPTOR-LIKE BETA-BARREL DOMAIN-CONTAINING PROTEIN"/>
    <property type="match status" value="1"/>
</dbReference>
<dbReference type="InterPro" id="IPR037066">
    <property type="entry name" value="Plug_dom_sf"/>
</dbReference>
<keyword evidence="3" id="KW-0998">Cell outer membrane</keyword>
<dbReference type="SUPFAM" id="SSF49464">
    <property type="entry name" value="Carboxypeptidase regulatory domain-like"/>
    <property type="match status" value="1"/>
</dbReference>
<dbReference type="PANTHER" id="PTHR40980">
    <property type="entry name" value="PLUG DOMAIN-CONTAINING PROTEIN"/>
    <property type="match status" value="1"/>
</dbReference>
<keyword evidence="2 4" id="KW-0472">Membrane</keyword>
<dbReference type="InterPro" id="IPR000531">
    <property type="entry name" value="Beta-barrel_TonB"/>
</dbReference>
<comment type="similarity">
    <text evidence="4">Belongs to the TonB-dependent receptor family.</text>
</comment>
<keyword evidence="9" id="KW-1185">Reference proteome</keyword>
<name>A0A9Q5GL57_9BACT</name>
<dbReference type="OrthoDB" id="9768470at2"/>
<evidence type="ECO:0000256" key="2">
    <source>
        <dbReference type="ARBA" id="ARBA00023136"/>
    </source>
</evidence>
<feature type="signal peptide" evidence="5">
    <location>
        <begin position="1"/>
        <end position="21"/>
    </location>
</feature>
<dbReference type="Pfam" id="PF07715">
    <property type="entry name" value="Plug"/>
    <property type="match status" value="1"/>
</dbReference>
<dbReference type="AlphaFoldDB" id="A0A9Q5GL57"/>
<protein>
    <submittedName>
        <fullName evidence="8">TonB-dependent receptor</fullName>
    </submittedName>
</protein>
<evidence type="ECO:0000256" key="3">
    <source>
        <dbReference type="ARBA" id="ARBA00023237"/>
    </source>
</evidence>
<dbReference type="GO" id="GO:0009279">
    <property type="term" value="C:cell outer membrane"/>
    <property type="evidence" value="ECO:0007669"/>
    <property type="project" value="UniProtKB-SubCell"/>
</dbReference>